<sequence length="336" mass="38703">MWSSITPRSKALMNKIYLAPLEGVTDSIYRNTFERYYGGVDKYFTPFISPNSTFKFTTRDFKDIDPEKNDISKTVPQILTNKSEHFLWAVKEMAALGYKEINYNLGCPSGTVVAKKKGSGLLFYPEELDKLLYEVFEGLPSGVEISIKTRLGKSEPEEFYEILDIYNKYPISELTIHPRIQTDFYKEPIRPEFFEYAVEHSKAPLVFNGDVTTIEGINDTFRKYDNLNAVMIGRGLIANPSLAIGYKKGLADADDIKLDLVLFKKFHDDLLSQYTEVLSGEKPVLHRMKEFLSFWQGNFPNEEKLIKKLRKANRIIEYRDYMNQLISSAATTDNHN</sequence>
<dbReference type="GO" id="GO:0017150">
    <property type="term" value="F:tRNA dihydrouridine synthase activity"/>
    <property type="evidence" value="ECO:0007669"/>
    <property type="project" value="InterPro"/>
</dbReference>
<evidence type="ECO:0000256" key="4">
    <source>
        <dbReference type="ARBA" id="ARBA00023002"/>
    </source>
</evidence>
<dbReference type="PIRSF" id="PIRSF006621">
    <property type="entry name" value="Dus"/>
    <property type="match status" value="1"/>
</dbReference>
<evidence type="ECO:0000256" key="7">
    <source>
        <dbReference type="PIRSR" id="PIRSR006621-2"/>
    </source>
</evidence>
<evidence type="ECO:0000256" key="2">
    <source>
        <dbReference type="ARBA" id="ARBA00022643"/>
    </source>
</evidence>
<dbReference type="PANTHER" id="PTHR45846:SF1">
    <property type="entry name" value="TRNA-DIHYDROURIDINE(47) SYNTHASE [NAD(P)(+)]-LIKE"/>
    <property type="match status" value="1"/>
</dbReference>
<evidence type="ECO:0000313" key="10">
    <source>
        <dbReference type="Proteomes" id="UP000766246"/>
    </source>
</evidence>
<dbReference type="Gene3D" id="3.20.20.70">
    <property type="entry name" value="Aldolase class I"/>
    <property type="match status" value="1"/>
</dbReference>
<accession>A0A927U7U7</accession>
<keyword evidence="1 5" id="KW-0285">Flavoprotein</keyword>
<dbReference type="GO" id="GO:0003723">
    <property type="term" value="F:RNA binding"/>
    <property type="evidence" value="ECO:0007669"/>
    <property type="project" value="TreeGrafter"/>
</dbReference>
<feature type="binding site" evidence="7">
    <location>
        <position position="148"/>
    </location>
    <ligand>
        <name>FMN</name>
        <dbReference type="ChEBI" id="CHEBI:58210"/>
    </ligand>
</feature>
<dbReference type="InterPro" id="IPR001269">
    <property type="entry name" value="DUS_fam"/>
</dbReference>
<comment type="similarity">
    <text evidence="5">Belongs to the dus family.</text>
</comment>
<evidence type="ECO:0000256" key="1">
    <source>
        <dbReference type="ARBA" id="ARBA00022630"/>
    </source>
</evidence>
<keyword evidence="7" id="KW-0547">Nucleotide-binding</keyword>
<dbReference type="AlphaFoldDB" id="A0A927U7U7"/>
<feature type="active site" description="Proton donor" evidence="6">
    <location>
        <position position="107"/>
    </location>
</feature>
<feature type="binding site" evidence="7">
    <location>
        <begin position="233"/>
        <end position="234"/>
    </location>
    <ligand>
        <name>FMN</name>
        <dbReference type="ChEBI" id="CHEBI:58210"/>
    </ligand>
</feature>
<evidence type="ECO:0000313" key="9">
    <source>
        <dbReference type="EMBL" id="MBE5918682.1"/>
    </source>
</evidence>
<gene>
    <name evidence="9" type="ORF">E7272_02450</name>
</gene>
<dbReference type="CDD" id="cd02801">
    <property type="entry name" value="DUS_like_FMN"/>
    <property type="match status" value="1"/>
</dbReference>
<feature type="binding site" evidence="7">
    <location>
        <position position="77"/>
    </location>
    <ligand>
        <name>FMN</name>
        <dbReference type="ChEBI" id="CHEBI:58210"/>
    </ligand>
</feature>
<evidence type="ECO:0000256" key="3">
    <source>
        <dbReference type="ARBA" id="ARBA00022694"/>
    </source>
</evidence>
<dbReference type="Pfam" id="PF01207">
    <property type="entry name" value="Dus"/>
    <property type="match status" value="1"/>
</dbReference>
<keyword evidence="2 5" id="KW-0288">FMN</keyword>
<reference evidence="9" key="1">
    <citation type="submission" date="2019-04" db="EMBL/GenBank/DDBJ databases">
        <title>Evolution of Biomass-Degrading Anaerobic Consortia Revealed by Metagenomics.</title>
        <authorList>
            <person name="Peng X."/>
        </authorList>
    </citation>
    <scope>NUCLEOTIDE SEQUENCE</scope>
    <source>
        <strain evidence="9">SIG311</strain>
    </source>
</reference>
<dbReference type="GO" id="GO:0050660">
    <property type="term" value="F:flavin adenine dinucleotide binding"/>
    <property type="evidence" value="ECO:0007669"/>
    <property type="project" value="InterPro"/>
</dbReference>
<evidence type="ECO:0000256" key="6">
    <source>
        <dbReference type="PIRSR" id="PIRSR006621-1"/>
    </source>
</evidence>
<comment type="function">
    <text evidence="5">Catalyzes the synthesis of 5,6-dihydrouridine (D), a modified base found in the D-loop of most tRNAs, via the reduction of the C5-C6 double bond in target uridines.</text>
</comment>
<dbReference type="Proteomes" id="UP000766246">
    <property type="component" value="Unassembled WGS sequence"/>
</dbReference>
<evidence type="ECO:0000259" key="8">
    <source>
        <dbReference type="Pfam" id="PF01207"/>
    </source>
</evidence>
<keyword evidence="3 5" id="KW-0819">tRNA processing</keyword>
<dbReference type="InterPro" id="IPR035587">
    <property type="entry name" value="DUS-like_FMN-bd"/>
</dbReference>
<evidence type="ECO:0000256" key="5">
    <source>
        <dbReference type="PIRNR" id="PIRNR006621"/>
    </source>
</evidence>
<name>A0A927U7U7_9FIRM</name>
<dbReference type="EC" id="1.3.1.-" evidence="5"/>
<keyword evidence="4 5" id="KW-0560">Oxidoreductase</keyword>
<feature type="domain" description="DUS-like FMN-binding" evidence="8">
    <location>
        <begin position="18"/>
        <end position="312"/>
    </location>
</feature>
<comment type="cofactor">
    <cofactor evidence="5 7">
        <name>FMN</name>
        <dbReference type="ChEBI" id="CHEBI:58210"/>
    </cofactor>
</comment>
<proteinExistence type="inferred from homology"/>
<dbReference type="PANTHER" id="PTHR45846">
    <property type="entry name" value="TRNA-DIHYDROURIDINE(47) SYNTHASE [NAD(P)(+)]-LIKE"/>
    <property type="match status" value="1"/>
</dbReference>
<feature type="binding site" evidence="7">
    <location>
        <position position="177"/>
    </location>
    <ligand>
        <name>FMN</name>
        <dbReference type="ChEBI" id="CHEBI:58210"/>
    </ligand>
</feature>
<protein>
    <recommendedName>
        <fullName evidence="5">tRNA-dihydrouridine synthase</fullName>
        <ecNumber evidence="5">1.3.1.-</ecNumber>
    </recommendedName>
</protein>
<organism evidence="9 10">
    <name type="scientific">Pseudobutyrivibrio ruminis</name>
    <dbReference type="NCBI Taxonomy" id="46206"/>
    <lineage>
        <taxon>Bacteria</taxon>
        <taxon>Bacillati</taxon>
        <taxon>Bacillota</taxon>
        <taxon>Clostridia</taxon>
        <taxon>Lachnospirales</taxon>
        <taxon>Lachnospiraceae</taxon>
        <taxon>Pseudobutyrivibrio</taxon>
    </lineage>
</organism>
<dbReference type="SUPFAM" id="SSF51395">
    <property type="entry name" value="FMN-linked oxidoreductases"/>
    <property type="match status" value="1"/>
</dbReference>
<dbReference type="InterPro" id="IPR013785">
    <property type="entry name" value="Aldolase_TIM"/>
</dbReference>
<dbReference type="EMBL" id="SVER01000004">
    <property type="protein sequence ID" value="MBE5918682.1"/>
    <property type="molecule type" value="Genomic_DNA"/>
</dbReference>
<comment type="caution">
    <text evidence="9">The sequence shown here is derived from an EMBL/GenBank/DDBJ whole genome shotgun (WGS) entry which is preliminary data.</text>
</comment>